<proteinExistence type="predicted"/>
<evidence type="ECO:0000313" key="2">
    <source>
        <dbReference type="EMBL" id="SDH87074.1"/>
    </source>
</evidence>
<dbReference type="PROSITE" id="PS51257">
    <property type="entry name" value="PROKAR_LIPOPROTEIN"/>
    <property type="match status" value="1"/>
</dbReference>
<dbReference type="OrthoDB" id="5816938at2"/>
<feature type="signal peptide" evidence="1">
    <location>
        <begin position="1"/>
        <end position="29"/>
    </location>
</feature>
<keyword evidence="3" id="KW-1185">Reference proteome</keyword>
<evidence type="ECO:0000313" key="3">
    <source>
        <dbReference type="Proteomes" id="UP000198854"/>
    </source>
</evidence>
<gene>
    <name evidence="2" type="ORF">SAMN04488136_13323</name>
</gene>
<keyword evidence="1" id="KW-0732">Signal</keyword>
<evidence type="ECO:0000256" key="1">
    <source>
        <dbReference type="SAM" id="SignalP"/>
    </source>
</evidence>
<dbReference type="AlphaFoldDB" id="A0A1G8FY34"/>
<dbReference type="EMBL" id="FNDD01000033">
    <property type="protein sequence ID" value="SDH87074.1"/>
    <property type="molecule type" value="Genomic_DNA"/>
</dbReference>
<dbReference type="RefSeq" id="WP_093278534.1">
    <property type="nucleotide sequence ID" value="NZ_FNDD01000033.1"/>
</dbReference>
<evidence type="ECO:0008006" key="4">
    <source>
        <dbReference type="Google" id="ProtNLM"/>
    </source>
</evidence>
<accession>A0A1G8FY34</accession>
<organism evidence="2 3">
    <name type="scientific">Vibrio xiamenensis</name>
    <dbReference type="NCBI Taxonomy" id="861298"/>
    <lineage>
        <taxon>Bacteria</taxon>
        <taxon>Pseudomonadati</taxon>
        <taxon>Pseudomonadota</taxon>
        <taxon>Gammaproteobacteria</taxon>
        <taxon>Vibrionales</taxon>
        <taxon>Vibrionaceae</taxon>
        <taxon>Vibrio</taxon>
    </lineage>
</organism>
<name>A0A1G8FY34_9VIBR</name>
<sequence>MRNHILRKNVTRKHVTLFTLVLLSVTGCARSVSWSEFSQHNDDANYCQSAYQETQDAEQCSIEYIAYQHAKSECQKAENPDYCVLLARHGWDNYKDIILNDKPTKEHAGIYPVFCSYKNDQLTLCSDL</sequence>
<feature type="chain" id="PRO_5011591899" description="Lipoprotein" evidence="1">
    <location>
        <begin position="30"/>
        <end position="128"/>
    </location>
</feature>
<protein>
    <recommendedName>
        <fullName evidence="4">Lipoprotein</fullName>
    </recommendedName>
</protein>
<dbReference type="Proteomes" id="UP000198854">
    <property type="component" value="Unassembled WGS sequence"/>
</dbReference>
<reference evidence="2 3" key="1">
    <citation type="submission" date="2016-10" db="EMBL/GenBank/DDBJ databases">
        <authorList>
            <person name="de Groot N.N."/>
        </authorList>
    </citation>
    <scope>NUCLEOTIDE SEQUENCE [LARGE SCALE GENOMIC DNA]</scope>
    <source>
        <strain evidence="2 3">CGMCC 1.10228</strain>
    </source>
</reference>